<evidence type="ECO:0000256" key="3">
    <source>
        <dbReference type="ARBA" id="ARBA00012970"/>
    </source>
</evidence>
<feature type="domain" description="Tetrapyrrole biosynthesis glutamyl-tRNA reductase dimerisation" evidence="14">
    <location>
        <begin position="314"/>
        <end position="412"/>
    </location>
</feature>
<dbReference type="Gene3D" id="3.40.50.720">
    <property type="entry name" value="NAD(P)-binding Rossmann-like Domain"/>
    <property type="match status" value="1"/>
</dbReference>
<evidence type="ECO:0000259" key="15">
    <source>
        <dbReference type="Pfam" id="PF01488"/>
    </source>
</evidence>
<proteinExistence type="inferred from homology"/>
<comment type="catalytic activity">
    <reaction evidence="7 8 13">
        <text>(S)-4-amino-5-oxopentanoate + tRNA(Glu) + NADP(+) = L-glutamyl-tRNA(Glu) + NADPH + H(+)</text>
        <dbReference type="Rhea" id="RHEA:12344"/>
        <dbReference type="Rhea" id="RHEA-COMP:9663"/>
        <dbReference type="Rhea" id="RHEA-COMP:9680"/>
        <dbReference type="ChEBI" id="CHEBI:15378"/>
        <dbReference type="ChEBI" id="CHEBI:57501"/>
        <dbReference type="ChEBI" id="CHEBI:57783"/>
        <dbReference type="ChEBI" id="CHEBI:58349"/>
        <dbReference type="ChEBI" id="CHEBI:78442"/>
        <dbReference type="ChEBI" id="CHEBI:78520"/>
        <dbReference type="EC" id="1.2.1.70"/>
    </reaction>
</comment>
<evidence type="ECO:0000259" key="16">
    <source>
        <dbReference type="Pfam" id="PF05201"/>
    </source>
</evidence>
<feature type="binding site" evidence="8 10">
    <location>
        <position position="119"/>
    </location>
    <ligand>
        <name>substrate</name>
    </ligand>
</feature>
<comment type="similarity">
    <text evidence="2 8 13">Belongs to the glutamyl-tRNA reductase family.</text>
</comment>
<evidence type="ECO:0000256" key="2">
    <source>
        <dbReference type="ARBA" id="ARBA00005916"/>
    </source>
</evidence>
<dbReference type="Proteomes" id="UP000724672">
    <property type="component" value="Unassembled WGS sequence"/>
</dbReference>
<evidence type="ECO:0000256" key="5">
    <source>
        <dbReference type="ARBA" id="ARBA00023002"/>
    </source>
</evidence>
<dbReference type="InterPro" id="IPR015896">
    <property type="entry name" value="4pyrrol_synth_GluRdtase_dimer"/>
</dbReference>
<dbReference type="SUPFAM" id="SSF69075">
    <property type="entry name" value="Glutamyl tRNA-reductase dimerization domain"/>
    <property type="match status" value="1"/>
</dbReference>
<dbReference type="Gene3D" id="3.30.460.30">
    <property type="entry name" value="Glutamyl-tRNA reductase, N-terminal domain"/>
    <property type="match status" value="1"/>
</dbReference>
<dbReference type="CDD" id="cd05213">
    <property type="entry name" value="NAD_bind_Glutamyl_tRNA_reduct"/>
    <property type="match status" value="1"/>
</dbReference>
<dbReference type="RefSeq" id="WP_203366501.1">
    <property type="nucleotide sequence ID" value="NZ_WSFT01000036.1"/>
</dbReference>
<dbReference type="EC" id="1.2.1.70" evidence="3 8"/>
<dbReference type="EMBL" id="WSFT01000036">
    <property type="protein sequence ID" value="MBS4538579.1"/>
    <property type="molecule type" value="Genomic_DNA"/>
</dbReference>
<dbReference type="SUPFAM" id="SSF69742">
    <property type="entry name" value="Glutamyl tRNA-reductase catalytic, N-terminal domain"/>
    <property type="match status" value="1"/>
</dbReference>
<feature type="domain" description="Quinate/shikimate 5-dehydrogenase/glutamyl-tRNA reductase" evidence="15">
    <location>
        <begin position="177"/>
        <end position="300"/>
    </location>
</feature>
<comment type="pathway">
    <text evidence="1 8 13">Porphyrin-containing compound metabolism; protoporphyrin-IX biosynthesis; 5-aminolevulinate from L-glutamyl-tRNA(Glu): step 1/2.</text>
</comment>
<evidence type="ECO:0000313" key="17">
    <source>
        <dbReference type="EMBL" id="MBS4538579.1"/>
    </source>
</evidence>
<feature type="binding site" evidence="8 11">
    <location>
        <begin position="187"/>
        <end position="192"/>
    </location>
    <ligand>
        <name>NADP(+)</name>
        <dbReference type="ChEBI" id="CHEBI:58349"/>
    </ligand>
</feature>
<comment type="miscellaneous">
    <text evidence="8">During catalysis, the active site Cys acts as a nucleophile attacking the alpha-carbonyl group of tRNA-bound glutamate with the formation of a thioester intermediate between enzyme and glutamate, and the concomitant release of tRNA(Glu). The thioester intermediate is finally reduced by direct hydride transfer from NADPH, to form the product GSA.</text>
</comment>
<keyword evidence="18" id="KW-1185">Reference proteome</keyword>
<evidence type="ECO:0000256" key="4">
    <source>
        <dbReference type="ARBA" id="ARBA00022857"/>
    </source>
</evidence>
<gene>
    <name evidence="8" type="primary">hemA</name>
    <name evidence="17" type="ORF">GOQ27_08895</name>
</gene>
<dbReference type="Pfam" id="PF05201">
    <property type="entry name" value="GlutR_N"/>
    <property type="match status" value="1"/>
</dbReference>
<comment type="function">
    <text evidence="8">Catalyzes the NADPH-dependent reduction of glutamyl-tRNA(Glu) to glutamate 1-semialdehyde (GSA).</text>
</comment>
<dbReference type="FunFam" id="3.30.460.30:FF:000001">
    <property type="entry name" value="Glutamyl-tRNA reductase"/>
    <property type="match status" value="1"/>
</dbReference>
<comment type="subunit">
    <text evidence="8">Homodimer.</text>
</comment>
<evidence type="ECO:0000256" key="9">
    <source>
        <dbReference type="PIRSR" id="PIRSR000445-1"/>
    </source>
</evidence>
<sequence>MKIAVVGINHDTAITEVREKVSFTDTKKIDITNYLLDNGVKECVILSTCNRSEIYIADTEDNIDKSIESVKKVYEEKAKPEEINKYLFIKEDIKAIYHLYEVTSGLKSIVLGEDQILGQVKEAHLLAMELGGSQKTLNKLFREAITTSKKVKNKLKISEHPLSISYIGVKFLNEHIQLKGKKALVIGLGKMGKLSLKYLINENLSTLYMSNRSHGKLVNIQDEYPNVIPISYEQRYEILKEVDILITATACPHHIICKEDMPKLTKKLYVMDMALPRDVDQRLSQLDFVNLYNIDNLKEIVTLNESKRKELSEKAKNIIDQDVLDFIQWLKTLKVDPIIKNMYEKCQEVEKDTMEYINRKIDLSKRDKKIIEKIISSSFKRIIRNPAIKLKEIEDKEKLETYIKVMEELYGL</sequence>
<feature type="domain" description="Glutamyl-tRNA reductase N-terminal" evidence="16">
    <location>
        <begin position="6"/>
        <end position="154"/>
    </location>
</feature>
<dbReference type="PANTHER" id="PTHR43120:SF1">
    <property type="entry name" value="GLUTAMYL-TRNA REDUCTASE 1, CHLOROPLASTIC"/>
    <property type="match status" value="1"/>
</dbReference>
<protein>
    <recommendedName>
        <fullName evidence="3 8">Glutamyl-tRNA reductase</fullName>
        <shortName evidence="8">GluTR</shortName>
        <ecNumber evidence="3 8">1.2.1.70</ecNumber>
    </recommendedName>
</protein>
<dbReference type="GO" id="GO:0008883">
    <property type="term" value="F:glutamyl-tRNA reductase activity"/>
    <property type="evidence" value="ECO:0007669"/>
    <property type="project" value="UniProtKB-UniRule"/>
</dbReference>
<evidence type="ECO:0000256" key="11">
    <source>
        <dbReference type="PIRSR" id="PIRSR000445-3"/>
    </source>
</evidence>
<evidence type="ECO:0000313" key="18">
    <source>
        <dbReference type="Proteomes" id="UP000724672"/>
    </source>
</evidence>
<feature type="binding site" evidence="8 10">
    <location>
        <begin position="48"/>
        <end position="51"/>
    </location>
    <ligand>
        <name>substrate</name>
    </ligand>
</feature>
<dbReference type="Pfam" id="PF00745">
    <property type="entry name" value="GlutR_dimer"/>
    <property type="match status" value="1"/>
</dbReference>
<keyword evidence="4 8" id="KW-0521">NADP</keyword>
<dbReference type="PIRSF" id="PIRSF000445">
    <property type="entry name" value="4pyrrol_synth_GluRdtase"/>
    <property type="match status" value="1"/>
</dbReference>
<name>A0A942UXE8_9FIRM</name>
<comment type="caution">
    <text evidence="17">The sequence shown here is derived from an EMBL/GenBank/DDBJ whole genome shotgun (WGS) entry which is preliminary data.</text>
</comment>
<dbReference type="Pfam" id="PF01488">
    <property type="entry name" value="Shikimate_DH"/>
    <property type="match status" value="1"/>
</dbReference>
<organism evidence="17 18">
    <name type="scientific">Anaeromonas frigoriresistens</name>
    <dbReference type="NCBI Taxonomy" id="2683708"/>
    <lineage>
        <taxon>Bacteria</taxon>
        <taxon>Bacillati</taxon>
        <taxon>Bacillota</taxon>
        <taxon>Tissierellia</taxon>
        <taxon>Tissierellales</taxon>
        <taxon>Thermohalobacteraceae</taxon>
        <taxon>Anaeromonas</taxon>
    </lineage>
</organism>
<feature type="site" description="Important for activity" evidence="8 12">
    <location>
        <position position="98"/>
    </location>
</feature>
<dbReference type="NCBIfam" id="TIGR01035">
    <property type="entry name" value="hemA"/>
    <property type="match status" value="1"/>
</dbReference>
<reference evidence="17" key="1">
    <citation type="submission" date="2019-12" db="EMBL/GenBank/DDBJ databases">
        <title>Clostridiaceae gen. nov. sp. nov., isolated from sediment in Xinjiang, China.</title>
        <authorList>
            <person name="Zhang R."/>
        </authorList>
    </citation>
    <scope>NUCLEOTIDE SEQUENCE</scope>
    <source>
        <strain evidence="17">D2Q-11</strain>
    </source>
</reference>
<evidence type="ECO:0000256" key="8">
    <source>
        <dbReference type="HAMAP-Rule" id="MF_00087"/>
    </source>
</evidence>
<dbReference type="AlphaFoldDB" id="A0A942UXE8"/>
<evidence type="ECO:0000259" key="14">
    <source>
        <dbReference type="Pfam" id="PF00745"/>
    </source>
</evidence>
<evidence type="ECO:0000256" key="13">
    <source>
        <dbReference type="RuleBase" id="RU000584"/>
    </source>
</evidence>
<dbReference type="InterPro" id="IPR015895">
    <property type="entry name" value="4pyrrol_synth_GluRdtase_N"/>
</dbReference>
<keyword evidence="5 8" id="KW-0560">Oxidoreductase</keyword>
<evidence type="ECO:0000256" key="1">
    <source>
        <dbReference type="ARBA" id="ARBA00005059"/>
    </source>
</evidence>
<feature type="binding site" evidence="8 10">
    <location>
        <position position="108"/>
    </location>
    <ligand>
        <name>substrate</name>
    </ligand>
</feature>
<accession>A0A942UXE8</accession>
<evidence type="ECO:0000256" key="6">
    <source>
        <dbReference type="ARBA" id="ARBA00023244"/>
    </source>
</evidence>
<dbReference type="GO" id="GO:0050661">
    <property type="term" value="F:NADP binding"/>
    <property type="evidence" value="ECO:0007669"/>
    <property type="project" value="InterPro"/>
</dbReference>
<evidence type="ECO:0000256" key="10">
    <source>
        <dbReference type="PIRSR" id="PIRSR000445-2"/>
    </source>
</evidence>
<feature type="binding site" evidence="8 10">
    <location>
        <begin position="113"/>
        <end position="115"/>
    </location>
    <ligand>
        <name>substrate</name>
    </ligand>
</feature>
<dbReference type="SUPFAM" id="SSF51735">
    <property type="entry name" value="NAD(P)-binding Rossmann-fold domains"/>
    <property type="match status" value="1"/>
</dbReference>
<dbReference type="PANTHER" id="PTHR43120">
    <property type="entry name" value="GLUTAMYL-TRNA REDUCTASE 1, CHLOROPLASTIC"/>
    <property type="match status" value="1"/>
</dbReference>
<dbReference type="InterPro" id="IPR036453">
    <property type="entry name" value="GluRdtase_dimer_dom_sf"/>
</dbReference>
<dbReference type="InterPro" id="IPR036291">
    <property type="entry name" value="NAD(P)-bd_dom_sf"/>
</dbReference>
<dbReference type="InterPro" id="IPR000343">
    <property type="entry name" value="4pyrrol_synth_GluRdtase"/>
</dbReference>
<dbReference type="HAMAP" id="MF_00087">
    <property type="entry name" value="Glu_tRNA_reductase"/>
    <property type="match status" value="1"/>
</dbReference>
<dbReference type="InterPro" id="IPR006151">
    <property type="entry name" value="Shikm_DH/Glu-tRNA_Rdtase"/>
</dbReference>
<dbReference type="InterPro" id="IPR036343">
    <property type="entry name" value="GluRdtase_N_sf"/>
</dbReference>
<evidence type="ECO:0000256" key="7">
    <source>
        <dbReference type="ARBA" id="ARBA00047464"/>
    </source>
</evidence>
<keyword evidence="6 8" id="KW-0627">Porphyrin biosynthesis</keyword>
<dbReference type="GO" id="GO:0006782">
    <property type="term" value="P:protoporphyrinogen IX biosynthetic process"/>
    <property type="evidence" value="ECO:0007669"/>
    <property type="project" value="UniProtKB-UniRule"/>
</dbReference>
<evidence type="ECO:0000256" key="12">
    <source>
        <dbReference type="PIRSR" id="PIRSR000445-4"/>
    </source>
</evidence>
<comment type="domain">
    <text evidence="8">Possesses an unusual extended V-shaped dimeric structure with each monomer consisting of three distinct domains arranged along a curved 'spinal' alpha-helix. The N-terminal catalytic domain specifically recognizes the glutamate moiety of the substrate. The second domain is the NADPH-binding domain, and the third C-terminal domain is responsible for dimerization.</text>
</comment>
<feature type="active site" description="Nucleophile" evidence="8 9">
    <location>
        <position position="49"/>
    </location>
</feature>